<dbReference type="AlphaFoldDB" id="A0A0R3RMY9"/>
<dbReference type="InterPro" id="IPR036047">
    <property type="entry name" value="F-box-like_dom_sf"/>
</dbReference>
<sequence length="403" mass="46782">MDAITESPGKYWPVSRKYDQLNGRARACRLQDFYPIIQLDSTSYTSFRRTSKETPVTINDLSDDILLIIFGYFHPIDLIHCFSLVSHRWNYLANHPSFFTEVRVLVNDISLKNGSVKGFFHRTSQHLRKLCIDCFVRLPSVAFNALFDIYFPNVVHLDLGSFKEINATLLRKLSDSFPNVETLHMDDVERYSVNNQYGEEWDEVLEMLFENENIFPKMRNFFMGDVGKFHQGRKLLSCSRPLNLLRVYNGLSELDFMRIVTSLKSTLTELYLGYYIKNEDFQYIGDLHNLKVFSLSICLYTFDADIAPLKNLYNLEELRINCGGQDCDLTNDGMIALFTLSRKEPEKLFPYKLKHLEIADFHACKVNLLQVINCNCPELKTLGLQYNGYMGDEAVPFIISNFK</sequence>
<dbReference type="CDD" id="cd09917">
    <property type="entry name" value="F-box_SF"/>
    <property type="match status" value="1"/>
</dbReference>
<organism evidence="2 3">
    <name type="scientific">Elaeophora elaphi</name>
    <dbReference type="NCBI Taxonomy" id="1147741"/>
    <lineage>
        <taxon>Eukaryota</taxon>
        <taxon>Metazoa</taxon>
        <taxon>Ecdysozoa</taxon>
        <taxon>Nematoda</taxon>
        <taxon>Chromadorea</taxon>
        <taxon>Rhabditida</taxon>
        <taxon>Spirurina</taxon>
        <taxon>Spiruromorpha</taxon>
        <taxon>Filarioidea</taxon>
        <taxon>Onchocercidae</taxon>
        <taxon>Elaeophora</taxon>
    </lineage>
</organism>
<protein>
    <submittedName>
        <fullName evidence="3">F-box domain-containing protein</fullName>
    </submittedName>
</protein>
<evidence type="ECO:0000259" key="1">
    <source>
        <dbReference type="PROSITE" id="PS50181"/>
    </source>
</evidence>
<dbReference type="Pfam" id="PF12937">
    <property type="entry name" value="F-box-like"/>
    <property type="match status" value="1"/>
</dbReference>
<dbReference type="InterPro" id="IPR001810">
    <property type="entry name" value="F-box_dom"/>
</dbReference>
<evidence type="ECO:0000313" key="2">
    <source>
        <dbReference type="Proteomes" id="UP000050640"/>
    </source>
</evidence>
<keyword evidence="2" id="KW-1185">Reference proteome</keyword>
<dbReference type="WBParaSite" id="EEL_0000284901-mRNA-1">
    <property type="protein sequence ID" value="EEL_0000284901-mRNA-1"/>
    <property type="gene ID" value="EEL_0000284901"/>
</dbReference>
<dbReference type="PROSITE" id="PS50181">
    <property type="entry name" value="FBOX"/>
    <property type="match status" value="1"/>
</dbReference>
<feature type="domain" description="F-box" evidence="1">
    <location>
        <begin position="55"/>
        <end position="102"/>
    </location>
</feature>
<dbReference type="STRING" id="1147741.A0A0R3RMY9"/>
<proteinExistence type="predicted"/>
<dbReference type="InterPro" id="IPR032675">
    <property type="entry name" value="LRR_dom_sf"/>
</dbReference>
<evidence type="ECO:0000313" key="3">
    <source>
        <dbReference type="WBParaSite" id="EEL_0000284901-mRNA-1"/>
    </source>
</evidence>
<reference evidence="3" key="1">
    <citation type="submission" date="2017-02" db="UniProtKB">
        <authorList>
            <consortium name="WormBaseParasite"/>
        </authorList>
    </citation>
    <scope>IDENTIFICATION</scope>
</reference>
<dbReference type="SUPFAM" id="SSF81383">
    <property type="entry name" value="F-box domain"/>
    <property type="match status" value="1"/>
</dbReference>
<name>A0A0R3RMY9_9BILA</name>
<dbReference type="Gene3D" id="3.80.10.10">
    <property type="entry name" value="Ribonuclease Inhibitor"/>
    <property type="match status" value="2"/>
</dbReference>
<accession>A0A0R3RMY9</accession>
<dbReference type="Proteomes" id="UP000050640">
    <property type="component" value="Unplaced"/>
</dbReference>
<dbReference type="SUPFAM" id="SSF52047">
    <property type="entry name" value="RNI-like"/>
    <property type="match status" value="1"/>
</dbReference>